<gene>
    <name evidence="3" type="ORF">KKR89_01155</name>
</gene>
<feature type="compositionally biased region" description="Pro residues" evidence="2">
    <location>
        <begin position="37"/>
        <end position="51"/>
    </location>
</feature>
<reference evidence="3 4" key="1">
    <citation type="submission" date="2021-05" db="EMBL/GenBank/DDBJ databases">
        <title>Novel species in genus Cellulomonas.</title>
        <authorList>
            <person name="Zhang G."/>
        </authorList>
    </citation>
    <scope>NUCLEOTIDE SEQUENCE [LARGE SCALE GENOMIC DNA]</scope>
    <source>
        <strain evidence="4">zg-ZUI157</strain>
    </source>
</reference>
<comment type="similarity">
    <text evidence="1">Belongs to the asp23 family.</text>
</comment>
<evidence type="ECO:0000313" key="4">
    <source>
        <dbReference type="Proteomes" id="UP000679335"/>
    </source>
</evidence>
<evidence type="ECO:0000313" key="3">
    <source>
        <dbReference type="EMBL" id="QWC16319.1"/>
    </source>
</evidence>
<dbReference type="EMBL" id="CP076023">
    <property type="protein sequence ID" value="QWC16319.1"/>
    <property type="molecule type" value="Genomic_DNA"/>
</dbReference>
<dbReference type="InterPro" id="IPR005531">
    <property type="entry name" value="Asp23"/>
</dbReference>
<protein>
    <submittedName>
        <fullName evidence="3">Asp23/Gls24 family envelope stress response protein</fullName>
    </submittedName>
</protein>
<name>A0ABX8GJF1_9CELL</name>
<accession>A0ABX8GJF1</accession>
<proteinExistence type="inferred from homology"/>
<organism evidence="3 4">
    <name type="scientific">Cellulomonas dongxiuzhuiae</name>
    <dbReference type="NCBI Taxonomy" id="2819979"/>
    <lineage>
        <taxon>Bacteria</taxon>
        <taxon>Bacillati</taxon>
        <taxon>Actinomycetota</taxon>
        <taxon>Actinomycetes</taxon>
        <taxon>Micrococcales</taxon>
        <taxon>Cellulomonadaceae</taxon>
        <taxon>Cellulomonas</taxon>
    </lineage>
</organism>
<feature type="region of interest" description="Disordered" evidence="2">
    <location>
        <begin position="30"/>
        <end position="51"/>
    </location>
</feature>
<keyword evidence="4" id="KW-1185">Reference proteome</keyword>
<dbReference type="Proteomes" id="UP000679335">
    <property type="component" value="Chromosome"/>
</dbReference>
<dbReference type="RefSeq" id="WP_208196881.1">
    <property type="nucleotide sequence ID" value="NZ_CP076023.1"/>
</dbReference>
<dbReference type="Pfam" id="PF03780">
    <property type="entry name" value="Asp23"/>
    <property type="match status" value="1"/>
</dbReference>
<evidence type="ECO:0000256" key="1">
    <source>
        <dbReference type="ARBA" id="ARBA00005721"/>
    </source>
</evidence>
<sequence length="148" mass="15028">MSGDRPADDEPLVVLHQETVVVTTAAPDARPVLPDVPVAPDPTVPAPRPPDPAELAAAAALAVPGVAGLYPGTFGEIATHLPGRRVAGVRTRSTDDGTSTDVHVVALLGGDLREVAAAVHRAVRDAVGGDVHVTVDDVVPVTVDDVVP</sequence>
<evidence type="ECO:0000256" key="2">
    <source>
        <dbReference type="SAM" id="MobiDB-lite"/>
    </source>
</evidence>